<dbReference type="PANTHER" id="PTHR22878:SF68">
    <property type="entry name" value="DYNEIN HEAVY CHAIN 6, AXONEMAL-LIKE"/>
    <property type="match status" value="1"/>
</dbReference>
<reference evidence="3" key="1">
    <citation type="submission" date="2021-01" db="EMBL/GenBank/DDBJ databases">
        <authorList>
            <person name="Corre E."/>
            <person name="Pelletier E."/>
            <person name="Niang G."/>
            <person name="Scheremetjew M."/>
            <person name="Finn R."/>
            <person name="Kale V."/>
            <person name="Holt S."/>
            <person name="Cochrane G."/>
            <person name="Meng A."/>
            <person name="Brown T."/>
            <person name="Cohen L."/>
        </authorList>
    </citation>
    <scope>NUCLEOTIDE SEQUENCE</scope>
    <source>
        <strain evidence="3">Pop2</strain>
    </source>
</reference>
<evidence type="ECO:0000259" key="2">
    <source>
        <dbReference type="Pfam" id="PF18199"/>
    </source>
</evidence>
<gene>
    <name evidence="3" type="ORF">DBRI1063_LOCUS18327</name>
</gene>
<dbReference type="InterPro" id="IPR041658">
    <property type="entry name" value="AAA_lid_11"/>
</dbReference>
<protein>
    <recommendedName>
        <fullName evidence="4">Dynein heavy chain C-terminal domain-containing protein</fullName>
    </recommendedName>
</protein>
<dbReference type="AlphaFoldDB" id="A0A7S1ZPA3"/>
<dbReference type="InterPro" id="IPR041228">
    <property type="entry name" value="Dynein_C"/>
</dbReference>
<dbReference type="InterPro" id="IPR043160">
    <property type="entry name" value="Dynein_C_barrel"/>
</dbReference>
<dbReference type="EMBL" id="HBGN01028422">
    <property type="protein sequence ID" value="CAD9344394.1"/>
    <property type="molecule type" value="Transcribed_RNA"/>
</dbReference>
<evidence type="ECO:0000313" key="3">
    <source>
        <dbReference type="EMBL" id="CAD9344394.1"/>
    </source>
</evidence>
<organism evidence="3">
    <name type="scientific">Ditylum brightwellii</name>
    <dbReference type="NCBI Taxonomy" id="49249"/>
    <lineage>
        <taxon>Eukaryota</taxon>
        <taxon>Sar</taxon>
        <taxon>Stramenopiles</taxon>
        <taxon>Ochrophyta</taxon>
        <taxon>Bacillariophyta</taxon>
        <taxon>Mediophyceae</taxon>
        <taxon>Lithodesmiophycidae</taxon>
        <taxon>Lithodesmiales</taxon>
        <taxon>Lithodesmiaceae</taxon>
        <taxon>Ditylum</taxon>
    </lineage>
</organism>
<dbReference type="GO" id="GO:0045505">
    <property type="term" value="F:dynein intermediate chain binding"/>
    <property type="evidence" value="ECO:0007669"/>
    <property type="project" value="InterPro"/>
</dbReference>
<evidence type="ECO:0008006" key="4">
    <source>
        <dbReference type="Google" id="ProtNLM"/>
    </source>
</evidence>
<dbReference type="InterPro" id="IPR026983">
    <property type="entry name" value="DHC"/>
</dbReference>
<dbReference type="Pfam" id="PF18198">
    <property type="entry name" value="AAA_lid_11"/>
    <property type="match status" value="1"/>
</dbReference>
<dbReference type="Gene3D" id="3.10.490.20">
    <property type="match status" value="1"/>
</dbReference>
<name>A0A7S1ZPA3_9STRA</name>
<dbReference type="Gene3D" id="1.20.1270.280">
    <property type="match status" value="1"/>
</dbReference>
<dbReference type="GO" id="GO:0051959">
    <property type="term" value="F:dynein light intermediate chain binding"/>
    <property type="evidence" value="ECO:0007669"/>
    <property type="project" value="InterPro"/>
</dbReference>
<dbReference type="InterPro" id="IPR042219">
    <property type="entry name" value="AAA_lid_11_sf"/>
</dbReference>
<dbReference type="GO" id="GO:0007018">
    <property type="term" value="P:microtubule-based movement"/>
    <property type="evidence" value="ECO:0007669"/>
    <property type="project" value="InterPro"/>
</dbReference>
<dbReference type="Pfam" id="PF18199">
    <property type="entry name" value="Dynein_C"/>
    <property type="match status" value="1"/>
</dbReference>
<accession>A0A7S1ZPA3</accession>
<dbReference type="FunFam" id="3.10.490.20:FF:000008">
    <property type="entry name" value="dynein heavy chain 2, axonemal"/>
    <property type="match status" value="1"/>
</dbReference>
<sequence>MRYLIGEANYGGRVTDNWDRRLLNVYMNQFFCENAISEEKFFLSELSDYFIPPDGDLGYYKEFIEHLPHNDHPAAFGQHPNADISSQIEQTNELLETIVSLQPGAITVDGSSPEEVVANQIDSMNGSIPELFDISSIQQSMRARPGPEALKTVLYQEVTRYNVLLSHIRKSLGNLRNAVTGFAAITPNLEEIMTALLEYKVPRSWSMAYPSTKPLGSWINDLQLRIRQIRLWIDYGIPNVFWLSGFTYPSGFLTAVLQTMSRAKGVAIDTLNWEFHVVEKSGDEITEGPKDGGVFVSGLYLEGARWDFSENQLAESLPMELMSQMPILHFKPVEGKKKINRNMYECPLYMYPVRTGTRERPSFVISVDLKSGNQTDDHWTKRGVALLLSSSE</sequence>
<feature type="domain" description="Dynein heavy chain AAA lid" evidence="1">
    <location>
        <begin position="1"/>
        <end position="82"/>
    </location>
</feature>
<proteinExistence type="predicted"/>
<feature type="domain" description="Dynein heavy chain C-terminal" evidence="2">
    <location>
        <begin position="89"/>
        <end position="388"/>
    </location>
</feature>
<dbReference type="PANTHER" id="PTHR22878">
    <property type="entry name" value="DYNEIN HEAVY CHAIN 6, AXONEMAL-LIKE-RELATED"/>
    <property type="match status" value="1"/>
</dbReference>
<evidence type="ECO:0000259" key="1">
    <source>
        <dbReference type="Pfam" id="PF18198"/>
    </source>
</evidence>
<dbReference type="GO" id="GO:0030286">
    <property type="term" value="C:dynein complex"/>
    <property type="evidence" value="ECO:0007669"/>
    <property type="project" value="InterPro"/>
</dbReference>
<dbReference type="Gene3D" id="1.10.8.720">
    <property type="entry name" value="Region D6 of dynein motor"/>
    <property type="match status" value="1"/>
</dbReference>